<dbReference type="Gene3D" id="3.40.50.150">
    <property type="entry name" value="Vaccinia Virus protein VP39"/>
    <property type="match status" value="1"/>
</dbReference>
<keyword evidence="1" id="KW-0489">Methyltransferase</keyword>
<dbReference type="Proteomes" id="UP000322873">
    <property type="component" value="Unassembled WGS sequence"/>
</dbReference>
<dbReference type="InterPro" id="IPR027417">
    <property type="entry name" value="P-loop_NTPase"/>
</dbReference>
<dbReference type="Gene3D" id="3.40.50.300">
    <property type="entry name" value="P-loop containing nucleotide triphosphate hydrolases"/>
    <property type="match status" value="1"/>
</dbReference>
<dbReference type="InterPro" id="IPR001525">
    <property type="entry name" value="C5_MeTfrase"/>
</dbReference>
<evidence type="ECO:0000256" key="6">
    <source>
        <dbReference type="SAM" id="MobiDB-lite"/>
    </source>
</evidence>
<keyword evidence="3" id="KW-0547">Nucleotide-binding</keyword>
<dbReference type="InterPro" id="IPR029063">
    <property type="entry name" value="SAM-dependent_MTases_sf"/>
</dbReference>
<evidence type="ECO:0000313" key="8">
    <source>
        <dbReference type="Proteomes" id="UP000322873"/>
    </source>
</evidence>
<feature type="compositionally biased region" description="Acidic residues" evidence="6">
    <location>
        <begin position="14"/>
        <end position="27"/>
    </location>
</feature>
<evidence type="ECO:0000313" key="7">
    <source>
        <dbReference type="EMBL" id="KAA8569171.1"/>
    </source>
</evidence>
<dbReference type="PANTHER" id="PTHR45626:SF26">
    <property type="entry name" value="FAMILY HELICASE, PUTATIVE (AFU_ORTHOLOGUE AFUA_2G09120)-RELATED"/>
    <property type="match status" value="1"/>
</dbReference>
<keyword evidence="4" id="KW-0378">Hydrolase</keyword>
<feature type="compositionally biased region" description="Low complexity" evidence="6">
    <location>
        <begin position="29"/>
        <end position="39"/>
    </location>
</feature>
<dbReference type="SUPFAM" id="SSF53335">
    <property type="entry name" value="S-adenosyl-L-methionine-dependent methyltransferases"/>
    <property type="match status" value="1"/>
</dbReference>
<feature type="region of interest" description="Disordered" evidence="6">
    <location>
        <begin position="1905"/>
        <end position="2005"/>
    </location>
</feature>
<dbReference type="GO" id="GO:0006281">
    <property type="term" value="P:DNA repair"/>
    <property type="evidence" value="ECO:0007669"/>
    <property type="project" value="TreeGrafter"/>
</dbReference>
<dbReference type="VEuPathDB" id="FungiDB:MFRU_004g00240"/>
<evidence type="ECO:0000256" key="4">
    <source>
        <dbReference type="ARBA" id="ARBA00022801"/>
    </source>
</evidence>
<dbReference type="Pfam" id="PF00145">
    <property type="entry name" value="DNA_methylase"/>
    <property type="match status" value="1"/>
</dbReference>
<comment type="caution">
    <text evidence="7">The sequence shown here is derived from an EMBL/GenBank/DDBJ whole genome shotgun (WGS) entry which is preliminary data.</text>
</comment>
<evidence type="ECO:0000256" key="5">
    <source>
        <dbReference type="ARBA" id="ARBA00022840"/>
    </source>
</evidence>
<dbReference type="PANTHER" id="PTHR45626">
    <property type="entry name" value="TRANSCRIPTION TERMINATION FACTOR 2-RELATED"/>
    <property type="match status" value="1"/>
</dbReference>
<dbReference type="GO" id="GO:0005524">
    <property type="term" value="F:ATP binding"/>
    <property type="evidence" value="ECO:0007669"/>
    <property type="project" value="UniProtKB-KW"/>
</dbReference>
<proteinExistence type="predicted"/>
<evidence type="ECO:0000256" key="3">
    <source>
        <dbReference type="ARBA" id="ARBA00022741"/>
    </source>
</evidence>
<accession>A0A5M9JIQ7</accession>
<organism evidence="7 8">
    <name type="scientific">Monilinia fructicola</name>
    <name type="common">Brown rot fungus</name>
    <name type="synonym">Ciboria fructicola</name>
    <dbReference type="NCBI Taxonomy" id="38448"/>
    <lineage>
        <taxon>Eukaryota</taxon>
        <taxon>Fungi</taxon>
        <taxon>Dikarya</taxon>
        <taxon>Ascomycota</taxon>
        <taxon>Pezizomycotina</taxon>
        <taxon>Leotiomycetes</taxon>
        <taxon>Helotiales</taxon>
        <taxon>Sclerotiniaceae</taxon>
        <taxon>Monilinia</taxon>
    </lineage>
</organism>
<feature type="compositionally biased region" description="Pro residues" evidence="6">
    <location>
        <begin position="1928"/>
        <end position="1938"/>
    </location>
</feature>
<evidence type="ECO:0000256" key="2">
    <source>
        <dbReference type="ARBA" id="ARBA00022679"/>
    </source>
</evidence>
<keyword evidence="2" id="KW-0808">Transferase</keyword>
<protein>
    <submittedName>
        <fullName evidence="7">Uncharacterized protein</fullName>
    </submittedName>
</protein>
<dbReference type="SUPFAM" id="SSF52540">
    <property type="entry name" value="P-loop containing nucleoside triphosphate hydrolases"/>
    <property type="match status" value="1"/>
</dbReference>
<sequence length="2218" mass="248942">MVRKRSGRLHPVGVDDDGQQSEEEDVIETSASMSTSTTSILPKKRNKQRGDDASKDWTEMFYDRGINTDLPPCDTTADFIVEFVDKLIAGGFSRVTDHLNGRPLIVATACSGTEAPIMFLSILSKALRKKGLNLKFEHVFSIEIEPWKQTYIRRNFPGVVILRDITEILHWIDHPEQKGLMTTAYGAKYALPAASEIDLLIAGTSCTSFSTLNSQRSTDLENDENESSRTFRAYSKLVEYLKPKVAINENVGTGPFKAMMNMLNNHGCITSSALFDSKHFGIPQTRQRGYLIAVNKSSLEQAAVPGEYSDWKTKFSNMRATFGRDASTPIEQWMETSDSKVLRSQIELQGDVRSLAVWSTCQSRHEDYRHGQRLGTGKPITDWRSTGVFRHPDHWVRDMKGFVERVHDYTDVSHLRGVVRGYDDRYISRNNDLSQNVYVQHDNTKGGIMSCLTPHGAMFNTTRGSKITGDEALRLQGIDTASLDLDGLTQAELRNFAGNAMTTTVVGAVTAFVLLTFFAIFDRGNDADIPVEDATTMAFRGEETVLYSCEDMTVVQQPLTVGECVHLVEASAKYCYCEAQTEISRSMIVKCRLCNHVSCSSCGVKPRHAYEPLSLYVARRSLTGLTPRIYPSSIEFNIADRMPMTIVISELFRSDNCMVTFLQQFDNGDIDHAQWATLRVPILKCLQSVVKYQKPVRSFNWAISWLSSSARLELALSDTKVEAFLYALPDRTLPVNSHLRKYLEKFPVARTIPLYGTTDRDKCMFDCTWQVWLPKVQVVKATVTCGGHLIPSYQNSVGIPDYKKDFVWSKMTIEIPENRGNLLQRVCGVYTARPECQQAFNSMHTKDDTIGSDQPLFLFFDHEGSTGDWFKHGFIITDDPERKEWGVYRRVIARLDCSWEKPVARQLNDSYEFRDSIYTDTTSLQKAMSEIIDLTFFGSWVRPQAITKPMASVLRDDYSLVSYQKLDTSSTQLLKETNCKLSLTAFSCKALTDATPRYWQTDCWTKVTKQNGTDFYRDCYHLLARGLVQHGVNEGEVAWIPGAEQVAPMEDPEEAASFEELIKAAPAGMEEWVKFTKVEGHYQFEYHCLINPSALCHKAAFLLDNFPRPDVPVVLSWRFIRGASGNSISPSPVSFAYRSTKDLPMSDQPRRFVANHRLRNEQRKTLTWMVNQERSPPIFMEREVVETRQENLAFRLEGRACRMVRHRAGLLAAAVGYGKTVMTFALMSKQYLVDREWAKLDNLNGLIHTKATLILVPAHLTLQWKGEACAFLGYEMKDDPRILVLTTCPQVKALTVQKIRDAELVICSSSQLGSDGYLKVVAKNAGVVDLASASSDRAKEVWFINAKKDRKDILLNLQEHLPMEHDGNDVEARKQAIDKFTEFMKEKKRMVPKAIREKANVSTDEEDAEVSFAGPRFETDCVLGLSSVSLQDFAWARVVTDEISYNVSNFIAVAIREMVAQSRWALSATPNITDHLSASRIARCLGINLGSDDQETIRKDKHLTSAERFLSYGPDASPSWHAARVHVAQEFCDIFVRQDKRPDIGKFSRIHRFVGMHMATPQLACYLTIKSDVTNKAYLMTRTTDTRSAFQEEMQRTYGRELDGRLRLTKAASFFPEHSRKKVPYTLKTCKDLRAIALGEIAVAKYHVGRQIELMRFLLPLPQVIADPDMATRYNNWRTQILAHNRYPDPDALQDLAQVIAAVELAPVKQQHELYFTIPQAPLGRRLYPAADIMLNGRRMDGLLADCRRVLTELHKAAMALVHTRQEYRYFRAVVDIDQAGQSSPRGTLACNCCNLQSDLNGIVIQGNSGNFDLDHAVEISQTKAVVKAAVEEFSIPPELEPSEADWGFWGKPIVTVDKLSALRKIFWEHDDSFNKFLVFSPLPEYLAMAQKVITAEGIPCINLKGMNYRDEPTRKRAPSKKATAAAPAPPAQGPPPSQNAGKRKRDDPEDENQDAPLSKIARIASPRQLQDDPDDLYGSDSEGGTIYSSSLNRGPSVPDDSESQSLTPAMIAKNSMELNRHYSAQHPNGTVVESPRVPVLVDSGNPNDYLMSGGLGVAEDGDSEDDRSEDDNSEDDNSEDDNSEDDNSEDDNSEDGSSDFVESPPTLYPAIHPSELEVINDARANAHVASAGASHPDDTPVDWASLGAELNYPEYEEILDPTARVLFLDLADESASGANLTVVQHVIFLTPYYAEKTRYNAAMTQAIGRAIRQGQTT</sequence>
<dbReference type="GO" id="GO:0005634">
    <property type="term" value="C:nucleus"/>
    <property type="evidence" value="ECO:0007669"/>
    <property type="project" value="TreeGrafter"/>
</dbReference>
<dbReference type="EMBL" id="VICG01000008">
    <property type="protein sequence ID" value="KAA8569171.1"/>
    <property type="molecule type" value="Genomic_DNA"/>
</dbReference>
<gene>
    <name evidence="7" type="ORF">EYC84_000840</name>
</gene>
<feature type="compositionally biased region" description="Acidic residues" evidence="6">
    <location>
        <begin position="2060"/>
        <end position="2098"/>
    </location>
</feature>
<feature type="region of interest" description="Disordered" evidence="6">
    <location>
        <begin position="1"/>
        <end position="52"/>
    </location>
</feature>
<name>A0A5M9JIQ7_MONFR</name>
<dbReference type="GO" id="GO:0016787">
    <property type="term" value="F:hydrolase activity"/>
    <property type="evidence" value="ECO:0007669"/>
    <property type="project" value="UniProtKB-KW"/>
</dbReference>
<dbReference type="InterPro" id="IPR050628">
    <property type="entry name" value="SNF2_RAD54_helicase_TF"/>
</dbReference>
<reference evidence="7 8" key="1">
    <citation type="submission" date="2019-06" db="EMBL/GenBank/DDBJ databases">
        <title>Genome Sequence of the Brown Rot Fungal Pathogen Monilinia fructicola.</title>
        <authorList>
            <person name="De Miccolis Angelini R.M."/>
            <person name="Landi L."/>
            <person name="Abate D."/>
            <person name="Pollastro S."/>
            <person name="Romanazzi G."/>
            <person name="Faretra F."/>
        </authorList>
    </citation>
    <scope>NUCLEOTIDE SEQUENCE [LARGE SCALE GENOMIC DNA]</scope>
    <source>
        <strain evidence="7 8">Mfrc123</strain>
    </source>
</reference>
<dbReference type="GO" id="GO:0032259">
    <property type="term" value="P:methylation"/>
    <property type="evidence" value="ECO:0007669"/>
    <property type="project" value="UniProtKB-KW"/>
</dbReference>
<dbReference type="GO" id="GO:0008168">
    <property type="term" value="F:methyltransferase activity"/>
    <property type="evidence" value="ECO:0007669"/>
    <property type="project" value="UniProtKB-KW"/>
</dbReference>
<evidence type="ECO:0000256" key="1">
    <source>
        <dbReference type="ARBA" id="ARBA00022603"/>
    </source>
</evidence>
<feature type="region of interest" description="Disordered" evidence="6">
    <location>
        <begin position="2027"/>
        <end position="2109"/>
    </location>
</feature>
<keyword evidence="5" id="KW-0067">ATP-binding</keyword>
<keyword evidence="8" id="KW-1185">Reference proteome</keyword>
<dbReference type="GO" id="GO:0008094">
    <property type="term" value="F:ATP-dependent activity, acting on DNA"/>
    <property type="evidence" value="ECO:0007669"/>
    <property type="project" value="TreeGrafter"/>
</dbReference>